<name>K1XJP9_MARBU</name>
<feature type="region of interest" description="Disordered" evidence="1">
    <location>
        <begin position="200"/>
        <end position="222"/>
    </location>
</feature>
<dbReference type="OMA" id="WHCAVEE"/>
<sequence length="222" mass="25579">MCRIRLLTWSKADDHPSAKVLGTDLSPNQPDLSVPPNLSFMIDDATEEWIFNNHFDFIHSCQWHCAVEERRLMAQALEHIKPGGWLAMQELCIPARCDDGSKWMMAAGFTDVHSSLYKWPSNTWPKREKEKTLGLWNMVNTLDGVEVLGWQPEEAQLFLAGVRKDTKNKKLHNYWPISVLHPFKKARVVEDQCFQPMKHKGNNICSTGQRQALPRDQKDQPS</sequence>
<evidence type="ECO:0000313" key="3">
    <source>
        <dbReference type="Proteomes" id="UP000006753"/>
    </source>
</evidence>
<dbReference type="CDD" id="cd02440">
    <property type="entry name" value="AdoMet_MTases"/>
    <property type="match status" value="1"/>
</dbReference>
<feature type="compositionally biased region" description="Basic and acidic residues" evidence="1">
    <location>
        <begin position="213"/>
        <end position="222"/>
    </location>
</feature>
<dbReference type="InterPro" id="IPR029063">
    <property type="entry name" value="SAM-dependent_MTases_sf"/>
</dbReference>
<reference evidence="2 3" key="1">
    <citation type="journal article" date="2012" name="BMC Genomics">
        <title>Sequencing the genome of Marssonina brunnea reveals fungus-poplar co-evolution.</title>
        <authorList>
            <person name="Zhu S."/>
            <person name="Cao Y.-Z."/>
            <person name="Jiang C."/>
            <person name="Tan B.-Y."/>
            <person name="Wang Z."/>
            <person name="Feng S."/>
            <person name="Zhang L."/>
            <person name="Su X.-H."/>
            <person name="Brejova B."/>
            <person name="Vinar T."/>
            <person name="Xu M."/>
            <person name="Wang M.-X."/>
            <person name="Zhang S.-G."/>
            <person name="Huang M.-R."/>
            <person name="Wu R."/>
            <person name="Zhou Y."/>
        </authorList>
    </citation>
    <scope>NUCLEOTIDE SEQUENCE [LARGE SCALE GENOMIC DNA]</scope>
    <source>
        <strain evidence="2 3">MB_m1</strain>
    </source>
</reference>
<proteinExistence type="predicted"/>
<dbReference type="InParanoid" id="K1XJP9"/>
<accession>K1XJP9</accession>
<dbReference type="SUPFAM" id="SSF53335">
    <property type="entry name" value="S-adenosyl-L-methionine-dependent methyltransferases"/>
    <property type="match status" value="1"/>
</dbReference>
<keyword evidence="3" id="KW-1185">Reference proteome</keyword>
<dbReference type="HOGENOM" id="CLU_1245621_0_0_1"/>
<organism evidence="2 3">
    <name type="scientific">Marssonina brunnea f. sp. multigermtubi (strain MB_m1)</name>
    <name type="common">Marssonina leaf spot fungus</name>
    <dbReference type="NCBI Taxonomy" id="1072389"/>
    <lineage>
        <taxon>Eukaryota</taxon>
        <taxon>Fungi</taxon>
        <taxon>Dikarya</taxon>
        <taxon>Ascomycota</taxon>
        <taxon>Pezizomycotina</taxon>
        <taxon>Leotiomycetes</taxon>
        <taxon>Helotiales</taxon>
        <taxon>Drepanopezizaceae</taxon>
        <taxon>Drepanopeziza</taxon>
    </lineage>
</organism>
<dbReference type="EMBL" id="JH921455">
    <property type="protein sequence ID" value="EKD12614.1"/>
    <property type="molecule type" value="Genomic_DNA"/>
</dbReference>
<dbReference type="Gene3D" id="3.40.50.150">
    <property type="entry name" value="Vaccinia Virus protein VP39"/>
    <property type="match status" value="1"/>
</dbReference>
<dbReference type="OrthoDB" id="2013972at2759"/>
<protein>
    <submittedName>
        <fullName evidence="2">TdiE</fullName>
    </submittedName>
</protein>
<dbReference type="AlphaFoldDB" id="K1XJP9"/>
<dbReference type="KEGG" id="mbe:MBM_09183"/>
<evidence type="ECO:0000256" key="1">
    <source>
        <dbReference type="SAM" id="MobiDB-lite"/>
    </source>
</evidence>
<dbReference type="Proteomes" id="UP000006753">
    <property type="component" value="Unassembled WGS sequence"/>
</dbReference>
<evidence type="ECO:0000313" key="2">
    <source>
        <dbReference type="EMBL" id="EKD12614.1"/>
    </source>
</evidence>
<gene>
    <name evidence="2" type="ORF">MBM_09183</name>
</gene>